<dbReference type="PROSITE" id="PS00028">
    <property type="entry name" value="ZINC_FINGER_C2H2_1"/>
    <property type="match status" value="1"/>
</dbReference>
<reference evidence="5" key="1">
    <citation type="submission" date="2025-08" db="UniProtKB">
        <authorList>
            <consortium name="Ensembl"/>
        </authorList>
    </citation>
    <scope>IDENTIFICATION</scope>
</reference>
<dbReference type="PROSITE" id="PS50157">
    <property type="entry name" value="ZINC_FINGER_C2H2_2"/>
    <property type="match status" value="1"/>
</dbReference>
<dbReference type="GO" id="GO:0008270">
    <property type="term" value="F:zinc ion binding"/>
    <property type="evidence" value="ECO:0007669"/>
    <property type="project" value="UniProtKB-KW"/>
</dbReference>
<dbReference type="PANTHER" id="PTHR48153:SF4">
    <property type="entry name" value="UBIQUITIN CARBOXYL-TERMINAL HYDROLASE MUG105"/>
    <property type="match status" value="1"/>
</dbReference>
<dbReference type="InterPro" id="IPR012462">
    <property type="entry name" value="UFSP1/2_DUB_cat"/>
</dbReference>
<keyword evidence="6" id="KW-1185">Reference proteome</keyword>
<sequence length="347" mass="38558">VQANLSGAMNDSCRLCPLCGLSFSDWDILQQHVQLHLDLENGPRQYGLDGSGGFVRQEVMQMEQEVARGTMTPSEFHSHRSHLLESLAEGIDDGATRTDGGPYYRHPTGVRASWIAAETSHYRAGPGDVGWGCGYRNLQMLLSCLARLQQFDFLGGLQVPSLPRLQELVEEAWTKGFDPMGASSLGGRLRNTRAWIGSTEIYALLCAQGVRCRVVDFHVPSGPAGTHPRLLQWVLNHFCSSTVSPTGRVLNQTCRPPLYLQHQGHSRTIVGVEEWRNGGLCLLVFDPSQNCRTLQRVLDLNVQPLRRFAGSLKHKQYQILAVEGVMTREETEACRIASHVFTAQRVP</sequence>
<dbReference type="Proteomes" id="UP000694388">
    <property type="component" value="Unplaced"/>
</dbReference>
<dbReference type="GeneTree" id="ENSGT00940000166924"/>
<accession>A0A8C4R3Z3</accession>
<dbReference type="Ensembl" id="ENSEBUT00000024958.1">
    <property type="protein sequence ID" value="ENSEBUP00000024382.1"/>
    <property type="gene ID" value="ENSEBUG00000015020.1"/>
</dbReference>
<evidence type="ECO:0000313" key="6">
    <source>
        <dbReference type="Proteomes" id="UP000694388"/>
    </source>
</evidence>
<evidence type="ECO:0000256" key="1">
    <source>
        <dbReference type="ARBA" id="ARBA00008552"/>
    </source>
</evidence>
<evidence type="ECO:0000259" key="4">
    <source>
        <dbReference type="PROSITE" id="PS50157"/>
    </source>
</evidence>
<feature type="domain" description="C2H2-type" evidence="4">
    <location>
        <begin position="14"/>
        <end position="41"/>
    </location>
</feature>
<evidence type="ECO:0000256" key="2">
    <source>
        <dbReference type="ARBA" id="ARBA00022801"/>
    </source>
</evidence>
<evidence type="ECO:0000256" key="3">
    <source>
        <dbReference type="PROSITE-ProRule" id="PRU00042"/>
    </source>
</evidence>
<dbReference type="AlphaFoldDB" id="A0A8C4R3Z3"/>
<keyword evidence="2" id="KW-0378">Hydrolase</keyword>
<keyword evidence="3" id="KW-0862">Zinc</keyword>
<evidence type="ECO:0000313" key="5">
    <source>
        <dbReference type="Ensembl" id="ENSEBUP00000024382.1"/>
    </source>
</evidence>
<dbReference type="OMA" id="CGSKAWI"/>
<dbReference type="Pfam" id="PF07910">
    <property type="entry name" value="Peptidase_C78"/>
    <property type="match status" value="1"/>
</dbReference>
<reference evidence="5" key="2">
    <citation type="submission" date="2025-09" db="UniProtKB">
        <authorList>
            <consortium name="Ensembl"/>
        </authorList>
    </citation>
    <scope>IDENTIFICATION</scope>
</reference>
<keyword evidence="3" id="KW-0479">Metal-binding</keyword>
<keyword evidence="3" id="KW-0863">Zinc-finger</keyword>
<dbReference type="PANTHER" id="PTHR48153">
    <property type="entry name" value="UFM1-SPECIFIC PROTEASE 2"/>
    <property type="match status" value="1"/>
</dbReference>
<organism evidence="5 6">
    <name type="scientific">Eptatretus burgeri</name>
    <name type="common">Inshore hagfish</name>
    <dbReference type="NCBI Taxonomy" id="7764"/>
    <lineage>
        <taxon>Eukaryota</taxon>
        <taxon>Metazoa</taxon>
        <taxon>Chordata</taxon>
        <taxon>Craniata</taxon>
        <taxon>Vertebrata</taxon>
        <taxon>Cyclostomata</taxon>
        <taxon>Myxini</taxon>
        <taxon>Myxiniformes</taxon>
        <taxon>Myxinidae</taxon>
        <taxon>Eptatretinae</taxon>
        <taxon>Eptatretus</taxon>
    </lineage>
</organism>
<comment type="similarity">
    <text evidence="1">Belongs to the peptidase C78 family.</text>
</comment>
<protein>
    <submittedName>
        <fullName evidence="5">Zinc finger containing ubiquitin peptidase 1</fullName>
    </submittedName>
</protein>
<name>A0A8C4R3Z3_EPTBU</name>
<dbReference type="GO" id="GO:0071567">
    <property type="term" value="F:deUFMylase activity"/>
    <property type="evidence" value="ECO:0007669"/>
    <property type="project" value="UniProtKB-ARBA"/>
</dbReference>
<proteinExistence type="inferred from homology"/>
<dbReference type="Gene3D" id="3.90.70.130">
    <property type="match status" value="1"/>
</dbReference>
<dbReference type="InterPro" id="IPR013087">
    <property type="entry name" value="Znf_C2H2_type"/>
</dbReference>